<evidence type="ECO:0000313" key="1">
    <source>
        <dbReference type="EMBL" id="CAF0885435.1"/>
    </source>
</evidence>
<comment type="caution">
    <text evidence="1">The sequence shown here is derived from an EMBL/GenBank/DDBJ whole genome shotgun (WGS) entry which is preliminary data.</text>
</comment>
<proteinExistence type="predicted"/>
<keyword evidence="2" id="KW-1185">Reference proteome</keyword>
<dbReference type="InterPro" id="IPR013083">
    <property type="entry name" value="Znf_RING/FYVE/PHD"/>
</dbReference>
<dbReference type="SUPFAM" id="SSF57903">
    <property type="entry name" value="FYVE/PHD zinc finger"/>
    <property type="match status" value="1"/>
</dbReference>
<accession>A0A813YJH7</accession>
<dbReference type="Proteomes" id="UP000663828">
    <property type="component" value="Unassembled WGS sequence"/>
</dbReference>
<protein>
    <submittedName>
        <fullName evidence="1">Uncharacterized protein</fullName>
    </submittedName>
</protein>
<organism evidence="1 2">
    <name type="scientific">Adineta ricciae</name>
    <name type="common">Rotifer</name>
    <dbReference type="NCBI Taxonomy" id="249248"/>
    <lineage>
        <taxon>Eukaryota</taxon>
        <taxon>Metazoa</taxon>
        <taxon>Spiralia</taxon>
        <taxon>Gnathifera</taxon>
        <taxon>Rotifera</taxon>
        <taxon>Eurotatoria</taxon>
        <taxon>Bdelloidea</taxon>
        <taxon>Adinetida</taxon>
        <taxon>Adinetidae</taxon>
        <taxon>Adineta</taxon>
    </lineage>
</organism>
<evidence type="ECO:0000313" key="2">
    <source>
        <dbReference type="Proteomes" id="UP000663828"/>
    </source>
</evidence>
<dbReference type="AlphaFoldDB" id="A0A813YJH7"/>
<name>A0A813YJH7_ADIRI</name>
<sequence>MHPKATPPSGEIIRDLSPDFSSLLPEELDQLELVLQKQALIECEQTQLLAGLRRTMRHLQNTIENDQQRPRTLSSPVQPHQFVLTSSDIIQCYICFSTIETLSNISSLSPPVLCTDCHRPVCRRCGNYTSPEFVPPLYGSHSENSKHASKWRCRMCIVRREVVRKSGTCLNVKKSRDCSRNQNVMYKSVTSFNEARNPEHKK</sequence>
<dbReference type="Gene3D" id="3.30.40.10">
    <property type="entry name" value="Zinc/RING finger domain, C3HC4 (zinc finger)"/>
    <property type="match status" value="1"/>
</dbReference>
<gene>
    <name evidence="1" type="ORF">XAT740_LOCUS7225</name>
</gene>
<reference evidence="1" key="1">
    <citation type="submission" date="2021-02" db="EMBL/GenBank/DDBJ databases">
        <authorList>
            <person name="Nowell W R."/>
        </authorList>
    </citation>
    <scope>NUCLEOTIDE SEQUENCE</scope>
</reference>
<dbReference type="EMBL" id="CAJNOR010000341">
    <property type="protein sequence ID" value="CAF0885435.1"/>
    <property type="molecule type" value="Genomic_DNA"/>
</dbReference>
<dbReference type="InterPro" id="IPR011011">
    <property type="entry name" value="Znf_FYVE_PHD"/>
</dbReference>